<sequence>MKEQGYTLLEILFVLMIVVLVGMLGTTFSFKMTEKMVVEQFFHQFTLDIQMAQMLALEKQRSCFVSFVNQDTYRIYHQLDEVILERKLPEIIEFDQYSNLLTLRIDPDGNVKNFGKFTFYTPFGQKHIVININKGRIRYVE</sequence>
<dbReference type="InterPro" id="IPR016785">
    <property type="entry name" value="ComGD"/>
</dbReference>
<dbReference type="InterPro" id="IPR012902">
    <property type="entry name" value="N_methyl_site"/>
</dbReference>
<dbReference type="SUPFAM" id="SSF54523">
    <property type="entry name" value="Pili subunits"/>
    <property type="match status" value="1"/>
</dbReference>
<evidence type="ECO:0000313" key="4">
    <source>
        <dbReference type="EMBL" id="MBB5148806.1"/>
    </source>
</evidence>
<dbReference type="PROSITE" id="PS00409">
    <property type="entry name" value="PROKAR_NTER_METHYL"/>
    <property type="match status" value="1"/>
</dbReference>
<evidence type="ECO:0000256" key="3">
    <source>
        <dbReference type="SAM" id="Phobius"/>
    </source>
</evidence>
<reference evidence="4 5" key="1">
    <citation type="submission" date="2020-08" db="EMBL/GenBank/DDBJ databases">
        <title>Genomic Encyclopedia of Type Strains, Phase IV (KMG-IV): sequencing the most valuable type-strain genomes for metagenomic binning, comparative biology and taxonomic classification.</title>
        <authorList>
            <person name="Goeker M."/>
        </authorList>
    </citation>
    <scope>NUCLEOTIDE SEQUENCE [LARGE SCALE GENOMIC DNA]</scope>
    <source>
        <strain evidence="4 5">DSM 10633</strain>
    </source>
</reference>
<dbReference type="Proteomes" id="UP000557217">
    <property type="component" value="Unassembled WGS sequence"/>
</dbReference>
<dbReference type="RefSeq" id="WP_016837719.1">
    <property type="nucleotide sequence ID" value="NZ_AP018335.1"/>
</dbReference>
<dbReference type="InterPro" id="IPR045584">
    <property type="entry name" value="Pilin-like"/>
</dbReference>
<comment type="subcellular location">
    <subcellularLocation>
        <location evidence="1">Cell surface</location>
    </subcellularLocation>
</comment>
<keyword evidence="3" id="KW-0812">Transmembrane</keyword>
<evidence type="ECO:0000256" key="1">
    <source>
        <dbReference type="ARBA" id="ARBA00004241"/>
    </source>
</evidence>
<dbReference type="PIRSF" id="PIRSF021292">
    <property type="entry name" value="Competence_ComGD"/>
    <property type="match status" value="1"/>
</dbReference>
<name>A0A840Q165_URETH</name>
<feature type="transmembrane region" description="Helical" evidence="3">
    <location>
        <begin position="6"/>
        <end position="26"/>
    </location>
</feature>
<keyword evidence="2" id="KW-0178">Competence</keyword>
<dbReference type="GO" id="GO:0030420">
    <property type="term" value="P:establishment of competence for transformation"/>
    <property type="evidence" value="ECO:0007669"/>
    <property type="project" value="UniProtKB-KW"/>
</dbReference>
<keyword evidence="3" id="KW-1133">Transmembrane helix</keyword>
<keyword evidence="3" id="KW-0472">Membrane</keyword>
<comment type="caution">
    <text evidence="4">The sequence shown here is derived from an EMBL/GenBank/DDBJ whole genome shotgun (WGS) entry which is preliminary data.</text>
</comment>
<accession>A0A840Q165</accession>
<evidence type="ECO:0000256" key="2">
    <source>
        <dbReference type="ARBA" id="ARBA00023287"/>
    </source>
</evidence>
<dbReference type="EMBL" id="JACHGZ010000010">
    <property type="protein sequence ID" value="MBB5148806.1"/>
    <property type="molecule type" value="Genomic_DNA"/>
</dbReference>
<dbReference type="AlphaFoldDB" id="A0A840Q165"/>
<organism evidence="4 5">
    <name type="scientific">Ureibacillus thermosphaericus</name>
    <dbReference type="NCBI Taxonomy" id="51173"/>
    <lineage>
        <taxon>Bacteria</taxon>
        <taxon>Bacillati</taxon>
        <taxon>Bacillota</taxon>
        <taxon>Bacilli</taxon>
        <taxon>Bacillales</taxon>
        <taxon>Caryophanaceae</taxon>
        <taxon>Ureibacillus</taxon>
    </lineage>
</organism>
<keyword evidence="5" id="KW-1185">Reference proteome</keyword>
<protein>
    <submittedName>
        <fullName evidence="4">Type II secretory pathway pseudopilin PulG</fullName>
    </submittedName>
</protein>
<dbReference type="GO" id="GO:0009986">
    <property type="term" value="C:cell surface"/>
    <property type="evidence" value="ECO:0007669"/>
    <property type="project" value="UniProtKB-SubCell"/>
</dbReference>
<proteinExistence type="predicted"/>
<dbReference type="NCBIfam" id="NF040982">
    <property type="entry name" value="ComGD"/>
    <property type="match status" value="1"/>
</dbReference>
<evidence type="ECO:0000313" key="5">
    <source>
        <dbReference type="Proteomes" id="UP000557217"/>
    </source>
</evidence>
<gene>
    <name evidence="4" type="ORF">HNR36_001192</name>
</gene>